<dbReference type="AlphaFoldDB" id="A0A4C1VGV2"/>
<dbReference type="EMBL" id="BGZK01000335">
    <property type="protein sequence ID" value="GBP37527.1"/>
    <property type="molecule type" value="Genomic_DNA"/>
</dbReference>
<comment type="caution">
    <text evidence="1">The sequence shown here is derived from an EMBL/GenBank/DDBJ whole genome shotgun (WGS) entry which is preliminary data.</text>
</comment>
<name>A0A4C1VGV2_EUMVA</name>
<keyword evidence="2" id="KW-1185">Reference proteome</keyword>
<sequence>MTHCRVPPEPSVRARARNERSLFHSIGQCVRIEERQRPHTTYTCARDACFGTWYTYGDSKLRHVFVAGGASRSVYAQTSHLNAGRGFEDRVSRV</sequence>
<organism evidence="1 2">
    <name type="scientific">Eumeta variegata</name>
    <name type="common">Bagworm moth</name>
    <name type="synonym">Eumeta japonica</name>
    <dbReference type="NCBI Taxonomy" id="151549"/>
    <lineage>
        <taxon>Eukaryota</taxon>
        <taxon>Metazoa</taxon>
        <taxon>Ecdysozoa</taxon>
        <taxon>Arthropoda</taxon>
        <taxon>Hexapoda</taxon>
        <taxon>Insecta</taxon>
        <taxon>Pterygota</taxon>
        <taxon>Neoptera</taxon>
        <taxon>Endopterygota</taxon>
        <taxon>Lepidoptera</taxon>
        <taxon>Glossata</taxon>
        <taxon>Ditrysia</taxon>
        <taxon>Tineoidea</taxon>
        <taxon>Psychidae</taxon>
        <taxon>Oiketicinae</taxon>
        <taxon>Eumeta</taxon>
    </lineage>
</organism>
<evidence type="ECO:0000313" key="2">
    <source>
        <dbReference type="Proteomes" id="UP000299102"/>
    </source>
</evidence>
<protein>
    <submittedName>
        <fullName evidence="1">Uncharacterized protein</fullName>
    </submittedName>
</protein>
<gene>
    <name evidence="1" type="ORF">EVAR_28779_1</name>
</gene>
<reference evidence="1 2" key="1">
    <citation type="journal article" date="2019" name="Commun. Biol.">
        <title>The bagworm genome reveals a unique fibroin gene that provides high tensile strength.</title>
        <authorList>
            <person name="Kono N."/>
            <person name="Nakamura H."/>
            <person name="Ohtoshi R."/>
            <person name="Tomita M."/>
            <person name="Numata K."/>
            <person name="Arakawa K."/>
        </authorList>
    </citation>
    <scope>NUCLEOTIDE SEQUENCE [LARGE SCALE GENOMIC DNA]</scope>
</reference>
<proteinExistence type="predicted"/>
<accession>A0A4C1VGV2</accession>
<dbReference type="Proteomes" id="UP000299102">
    <property type="component" value="Unassembled WGS sequence"/>
</dbReference>
<evidence type="ECO:0000313" key="1">
    <source>
        <dbReference type="EMBL" id="GBP37527.1"/>
    </source>
</evidence>